<dbReference type="RefSeq" id="WP_200949212.1">
    <property type="nucleotide sequence ID" value="NZ_BAABLO010000001.1"/>
</dbReference>
<comment type="caution">
    <text evidence="2">The sequence shown here is derived from an EMBL/GenBank/DDBJ whole genome shotgun (WGS) entry which is preliminary data.</text>
</comment>
<gene>
    <name evidence="2" type="ORF">GCM10025782_05520</name>
</gene>
<accession>A0ABP8XRE8</accession>
<evidence type="ECO:0008006" key="4">
    <source>
        <dbReference type="Google" id="ProtNLM"/>
    </source>
</evidence>
<dbReference type="EMBL" id="BAABLO010000001">
    <property type="protein sequence ID" value="GAA4712309.1"/>
    <property type="molecule type" value="Genomic_DNA"/>
</dbReference>
<dbReference type="Proteomes" id="UP001500556">
    <property type="component" value="Unassembled WGS sequence"/>
</dbReference>
<feature type="chain" id="PRO_5046375880" description="Secreted protein" evidence="1">
    <location>
        <begin position="28"/>
        <end position="55"/>
    </location>
</feature>
<keyword evidence="3" id="KW-1185">Reference proteome</keyword>
<evidence type="ECO:0000313" key="2">
    <source>
        <dbReference type="EMBL" id="GAA4712309.1"/>
    </source>
</evidence>
<protein>
    <recommendedName>
        <fullName evidence="4">Secreted protein</fullName>
    </recommendedName>
</protein>
<name>A0ABP8XRE8_9MICO</name>
<proteinExistence type="predicted"/>
<keyword evidence="1" id="KW-0732">Signal</keyword>
<sequence>MNRVKKILLWLLVAFAAYAIFTSPDQAAQIVKTSGSILADGVRNIGSFFDALLGR</sequence>
<reference evidence="3" key="1">
    <citation type="journal article" date="2019" name="Int. J. Syst. Evol. Microbiol.">
        <title>The Global Catalogue of Microorganisms (GCM) 10K type strain sequencing project: providing services to taxonomists for standard genome sequencing and annotation.</title>
        <authorList>
            <consortium name="The Broad Institute Genomics Platform"/>
            <consortium name="The Broad Institute Genome Sequencing Center for Infectious Disease"/>
            <person name="Wu L."/>
            <person name="Ma J."/>
        </authorList>
    </citation>
    <scope>NUCLEOTIDE SEQUENCE [LARGE SCALE GENOMIC DNA]</scope>
    <source>
        <strain evidence="3">JCM 18961</strain>
    </source>
</reference>
<feature type="signal peptide" evidence="1">
    <location>
        <begin position="1"/>
        <end position="27"/>
    </location>
</feature>
<evidence type="ECO:0000256" key="1">
    <source>
        <dbReference type="SAM" id="SignalP"/>
    </source>
</evidence>
<organism evidence="2 3">
    <name type="scientific">Pedococcus ginsenosidimutans</name>
    <dbReference type="NCBI Taxonomy" id="490570"/>
    <lineage>
        <taxon>Bacteria</taxon>
        <taxon>Bacillati</taxon>
        <taxon>Actinomycetota</taxon>
        <taxon>Actinomycetes</taxon>
        <taxon>Micrococcales</taxon>
        <taxon>Intrasporangiaceae</taxon>
        <taxon>Pedococcus</taxon>
    </lineage>
</organism>
<evidence type="ECO:0000313" key="3">
    <source>
        <dbReference type="Proteomes" id="UP001500556"/>
    </source>
</evidence>